<gene>
    <name evidence="2" type="ORF">D7M11_33205</name>
</gene>
<keyword evidence="1" id="KW-0812">Transmembrane</keyword>
<proteinExistence type="predicted"/>
<accession>A0A3B0AXR2</accession>
<feature type="transmembrane region" description="Helical" evidence="1">
    <location>
        <begin position="12"/>
        <end position="30"/>
    </location>
</feature>
<evidence type="ECO:0008006" key="4">
    <source>
        <dbReference type="Google" id="ProtNLM"/>
    </source>
</evidence>
<feature type="transmembrane region" description="Helical" evidence="1">
    <location>
        <begin position="78"/>
        <end position="101"/>
    </location>
</feature>
<dbReference type="EMBL" id="RBAH01000039">
    <property type="protein sequence ID" value="RKN65144.1"/>
    <property type="molecule type" value="Genomic_DNA"/>
</dbReference>
<dbReference type="AlphaFoldDB" id="A0A3B0AXR2"/>
<protein>
    <recommendedName>
        <fullName evidence="4">Prolipoprotein diacylglyceryl transferase</fullName>
    </recommendedName>
</protein>
<feature type="transmembrane region" description="Helical" evidence="1">
    <location>
        <begin position="184"/>
        <end position="202"/>
    </location>
</feature>
<dbReference type="OrthoDB" id="1796359at2"/>
<evidence type="ECO:0000313" key="2">
    <source>
        <dbReference type="EMBL" id="RKN65144.1"/>
    </source>
</evidence>
<keyword evidence="1" id="KW-0472">Membrane</keyword>
<reference evidence="2 3" key="1">
    <citation type="journal article" date="2007" name="Int. J. Syst. Evol. Microbiol.">
        <title>Paenibacillus ginsengarvi sp. nov., isolated from soil from ginseng cultivation.</title>
        <authorList>
            <person name="Yoon M.H."/>
            <person name="Ten L.N."/>
            <person name="Im W.T."/>
        </authorList>
    </citation>
    <scope>NUCLEOTIDE SEQUENCE [LARGE SCALE GENOMIC DNA]</scope>
    <source>
        <strain evidence="2 3">KCTC 13059</strain>
    </source>
</reference>
<dbReference type="Proteomes" id="UP000282311">
    <property type="component" value="Unassembled WGS sequence"/>
</dbReference>
<keyword evidence="3" id="KW-1185">Reference proteome</keyword>
<evidence type="ECO:0000313" key="3">
    <source>
        <dbReference type="Proteomes" id="UP000282311"/>
    </source>
</evidence>
<organism evidence="2 3">
    <name type="scientific">Paenibacillus ginsengarvi</name>
    <dbReference type="NCBI Taxonomy" id="400777"/>
    <lineage>
        <taxon>Bacteria</taxon>
        <taxon>Bacillati</taxon>
        <taxon>Bacillota</taxon>
        <taxon>Bacilli</taxon>
        <taxon>Bacillales</taxon>
        <taxon>Paenibacillaceae</taxon>
        <taxon>Paenibacillus</taxon>
    </lineage>
</organism>
<feature type="transmembrane region" description="Helical" evidence="1">
    <location>
        <begin position="153"/>
        <end position="172"/>
    </location>
</feature>
<comment type="caution">
    <text evidence="2">The sequence shown here is derived from an EMBL/GenBank/DDBJ whole genome shotgun (WGS) entry which is preliminary data.</text>
</comment>
<sequence>MPAQLSWGPFTIQTSLLAVIAACAALIVAVRLVSRFYGPAAKEAAELVQNAAFIVLLVWKFGHVLFAPSVIWDRPLAIFILNGGTREALLAAAAAAVYLVVSIRRKGIPLRIFLDLVSFGTIVAVIVYAAIDWRAGEATTKPWGIVVSSPEFRYHPISGYTIIVALAVLMLLGFRRGKAGTGEWFRIATLYMGAGLLLVSFWEVPAPTVLLFTAYQWRALALVAAGIIFSAGAHTKTTFQH</sequence>
<feature type="transmembrane region" description="Helical" evidence="1">
    <location>
        <begin position="214"/>
        <end position="233"/>
    </location>
</feature>
<keyword evidence="1" id="KW-1133">Transmembrane helix</keyword>
<feature type="transmembrane region" description="Helical" evidence="1">
    <location>
        <begin position="113"/>
        <end position="133"/>
    </location>
</feature>
<feature type="transmembrane region" description="Helical" evidence="1">
    <location>
        <begin position="51"/>
        <end position="72"/>
    </location>
</feature>
<evidence type="ECO:0000256" key="1">
    <source>
        <dbReference type="SAM" id="Phobius"/>
    </source>
</evidence>
<name>A0A3B0AXR2_9BACL</name>